<evidence type="ECO:0000256" key="1">
    <source>
        <dbReference type="SAM" id="MobiDB-lite"/>
    </source>
</evidence>
<feature type="region of interest" description="Disordered" evidence="1">
    <location>
        <begin position="1"/>
        <end position="27"/>
    </location>
</feature>
<organism evidence="3 4">
    <name type="scientific">Brasilonema octagenarum UFV-OR1</name>
    <dbReference type="NCBI Taxonomy" id="417115"/>
    <lineage>
        <taxon>Bacteria</taxon>
        <taxon>Bacillati</taxon>
        <taxon>Cyanobacteriota</taxon>
        <taxon>Cyanophyceae</taxon>
        <taxon>Nostocales</taxon>
        <taxon>Scytonemataceae</taxon>
        <taxon>Brasilonema</taxon>
        <taxon>Octagenarum group</taxon>
    </lineage>
</organism>
<proteinExistence type="predicted"/>
<keyword evidence="4" id="KW-1185">Reference proteome</keyword>
<feature type="compositionally biased region" description="Polar residues" evidence="1">
    <location>
        <begin position="8"/>
        <end position="21"/>
    </location>
</feature>
<reference evidence="3 4" key="1">
    <citation type="submission" date="2018-06" db="EMBL/GenBank/DDBJ databases">
        <title>Comparative genomics of Brasilonema spp. strains.</title>
        <authorList>
            <person name="Alvarenga D.O."/>
            <person name="Fiore M.F."/>
            <person name="Varani A.M."/>
        </authorList>
    </citation>
    <scope>NUCLEOTIDE SEQUENCE [LARGE SCALE GENOMIC DNA]</scope>
    <source>
        <strain evidence="3 4">UFV-OR1</strain>
    </source>
</reference>
<evidence type="ECO:0000313" key="4">
    <source>
        <dbReference type="Proteomes" id="UP000762253"/>
    </source>
</evidence>
<name>A0ABX1MH26_9CYAN</name>
<comment type="caution">
    <text evidence="3">The sequence shown here is derived from an EMBL/GenBank/DDBJ whole genome shotgun (WGS) entry which is preliminary data.</text>
</comment>
<dbReference type="EMBL" id="QMEC01000180">
    <property type="protein sequence ID" value="NMF66751.1"/>
    <property type="molecule type" value="Genomic_DNA"/>
</dbReference>
<protein>
    <submittedName>
        <fullName evidence="3">Uncharacterized protein</fullName>
    </submittedName>
</protein>
<dbReference type="RefSeq" id="WP_211178729.1">
    <property type="nucleotide sequence ID" value="NZ_QMEC01000180.1"/>
</dbReference>
<keyword evidence="2" id="KW-1133">Transmembrane helix</keyword>
<evidence type="ECO:0000256" key="2">
    <source>
        <dbReference type="SAM" id="Phobius"/>
    </source>
</evidence>
<sequence>MTDEQQQDLKSTSTQEPTTSQKIEEKASFQEKTQRITAWSNFIKSITPFIWAVVIIIVIIPLLGKALITNSSPAKLGDSGKSPSQEVHVVVPQIPKDIDQAVVTALENAHSQAESFASEQLDNWVDELMTRVDESFLSWYFNYFNQKKMELSTPFTWLYSTVTHFTNKNKPSPGQAVAEKLTEDFQIEFAKRVLRPKIAQLELEKITTDSINLYLAELSQNISNIQSSYNIPQGDWERYLGDIAVTINDMEGNLSNLSLKVLTGGSTYLLAKAMIPTVTKVGSKIAVSFAGKAGAKMAAKTGGVVAGKIGAQLLDPIVGIGIIIWDVWDYNHTVAVEKPRLREAIYDYLKQVKFSLLENPENGIMVAINQVESGILKSIKISAQ</sequence>
<gene>
    <name evidence="3" type="ORF">DP115_29995</name>
</gene>
<feature type="transmembrane region" description="Helical" evidence="2">
    <location>
        <begin position="49"/>
        <end position="68"/>
    </location>
</feature>
<keyword evidence="2" id="KW-0812">Transmembrane</keyword>
<keyword evidence="2" id="KW-0472">Membrane</keyword>
<dbReference type="Proteomes" id="UP000762253">
    <property type="component" value="Unassembled WGS sequence"/>
</dbReference>
<evidence type="ECO:0000313" key="3">
    <source>
        <dbReference type="EMBL" id="NMF66751.1"/>
    </source>
</evidence>
<accession>A0ABX1MH26</accession>